<dbReference type="Pfam" id="PF08002">
    <property type="entry name" value="DUF1697"/>
    <property type="match status" value="1"/>
</dbReference>
<accession>A0ABR5A603</accession>
<dbReference type="Gene3D" id="3.30.70.1280">
    <property type="entry name" value="SP0830-like domains"/>
    <property type="match status" value="1"/>
</dbReference>
<dbReference type="PANTHER" id="PTHR36439:SF1">
    <property type="entry name" value="DUF1697 DOMAIN-CONTAINING PROTEIN"/>
    <property type="match status" value="1"/>
</dbReference>
<dbReference type="RefSeq" id="WP_041061483.1">
    <property type="nucleotide sequence ID" value="NZ_JXAL01000007.1"/>
</dbReference>
<evidence type="ECO:0000313" key="1">
    <source>
        <dbReference type="EMBL" id="KIL35101.1"/>
    </source>
</evidence>
<dbReference type="EMBL" id="JXAL01000007">
    <property type="protein sequence ID" value="KIL36510.1"/>
    <property type="molecule type" value="Genomic_DNA"/>
</dbReference>
<evidence type="ECO:0000313" key="2">
    <source>
        <dbReference type="EMBL" id="KIL36510.1"/>
    </source>
</evidence>
<evidence type="ECO:0000313" key="3">
    <source>
        <dbReference type="Proteomes" id="UP000054526"/>
    </source>
</evidence>
<proteinExistence type="predicted"/>
<dbReference type="EMBL" id="JXAL01000024">
    <property type="protein sequence ID" value="KIL35101.1"/>
    <property type="molecule type" value="Genomic_DNA"/>
</dbReference>
<dbReference type="SUPFAM" id="SSF160379">
    <property type="entry name" value="SP0830-like"/>
    <property type="match status" value="1"/>
</dbReference>
<reference evidence="2 3" key="1">
    <citation type="submission" date="2014-12" db="EMBL/GenBank/DDBJ databases">
        <title>Draft genome sequence of Cohnella kolymensis strain B-2846.</title>
        <authorList>
            <person name="Karlyshev A.V."/>
            <person name="Kudryashova E.B."/>
        </authorList>
    </citation>
    <scope>NUCLEOTIDE SEQUENCE [LARGE SCALE GENOMIC DNA]</scope>
    <source>
        <strain evidence="2 3">VKM B-2846</strain>
    </source>
</reference>
<dbReference type="PANTHER" id="PTHR36439">
    <property type="entry name" value="BLL4334 PROTEIN"/>
    <property type="match status" value="1"/>
</dbReference>
<dbReference type="PIRSF" id="PIRSF008502">
    <property type="entry name" value="UCP008502"/>
    <property type="match status" value="1"/>
</dbReference>
<dbReference type="InterPro" id="IPR012545">
    <property type="entry name" value="DUF1697"/>
</dbReference>
<gene>
    <name evidence="2" type="ORF">SD71_07020</name>
    <name evidence="1" type="ORF">SD71_15760</name>
</gene>
<comment type="caution">
    <text evidence="2">The sequence shown here is derived from an EMBL/GenBank/DDBJ whole genome shotgun (WGS) entry which is preliminary data.</text>
</comment>
<protein>
    <submittedName>
        <fullName evidence="2">Cytoplasmic protein</fullName>
    </submittedName>
</protein>
<keyword evidence="3" id="KW-1185">Reference proteome</keyword>
<name>A0ABR5A603_9BACL</name>
<organism evidence="2 3">
    <name type="scientific">Cohnella kolymensis</name>
    <dbReference type="NCBI Taxonomy" id="1590652"/>
    <lineage>
        <taxon>Bacteria</taxon>
        <taxon>Bacillati</taxon>
        <taxon>Bacillota</taxon>
        <taxon>Bacilli</taxon>
        <taxon>Bacillales</taxon>
        <taxon>Paenibacillaceae</taxon>
        <taxon>Cohnella</taxon>
    </lineage>
</organism>
<sequence length="187" mass="21249">MAIYFALLRGINVGGKNIIKMAELKRMFEAMGLSRVQTYIQSGNVLFESNDEEERLRERIEHEIQAVFGFPVKVILRTAEELKRIAASCPFSEQEVAEAEAFSEGEKLYVGLLLEKPSSEGIERLKPYQSVNDQYRVVGKEVFLLFRDSVRNSKLAANLEKLGVPVTVRNWKTMNKLVALAHTIEVK</sequence>
<dbReference type="Proteomes" id="UP000054526">
    <property type="component" value="Unassembled WGS sequence"/>
</dbReference>